<reference evidence="10" key="2">
    <citation type="submission" date="2008-04" db="EMBL/GenBank/DDBJ databases">
        <title>Draft genome sequence of Providencia stuartii(ATCC 25827).</title>
        <authorList>
            <person name="Sudarsanam P."/>
            <person name="Ley R."/>
            <person name="Guruge J."/>
            <person name="Turnbaugh P.J."/>
            <person name="Mahowald M."/>
            <person name="Liep D."/>
            <person name="Gordon J."/>
        </authorList>
    </citation>
    <scope>NUCLEOTIDE SEQUENCE [LARGE SCALE GENOMIC DNA]</scope>
    <source>
        <strain evidence="10">ATCC 25827</strain>
    </source>
</reference>
<protein>
    <recommendedName>
        <fullName evidence="8">Probable membrane transporter protein</fullName>
    </recommendedName>
</protein>
<evidence type="ECO:0000313" key="9">
    <source>
        <dbReference type="EMBL" id="EDU59973.1"/>
    </source>
</evidence>
<feature type="transmembrane region" description="Helical" evidence="8">
    <location>
        <begin position="20"/>
        <end position="44"/>
    </location>
</feature>
<feature type="transmembrane region" description="Helical" evidence="8">
    <location>
        <begin position="198"/>
        <end position="223"/>
    </location>
</feature>
<sequence length="276" mass="29686">MAILLLGLKMDWLTVVAPEIYLLLFCVALFAGFIDSIAGGGGLLTIPALLSVGITPVEALATNKLQAVGGSFSSSLYFVRRKAINLREQMFPFIMTIIGAMLGAILIQMINTDFLKQLLPIMVICVGLYFLLTPSIGAQDRKQRISMPVFGVAVGMTMGFYDGAFGPGTGSFLALGYVLLLGYNLAKATAHAKLLNFASNFGSLIFFIIGGHVLWVLGFVMLIGQMVGARLGARLVLTKGQKLIRPMIVIISLLMSIKLLHDSHGDAIKAWVVSLF</sequence>
<keyword evidence="3" id="KW-0813">Transport</keyword>
<evidence type="ECO:0000313" key="10">
    <source>
        <dbReference type="Proteomes" id="UP000004506"/>
    </source>
</evidence>
<dbReference type="Pfam" id="PF01925">
    <property type="entry name" value="TauE"/>
    <property type="match status" value="1"/>
</dbReference>
<feature type="transmembrane region" description="Helical" evidence="8">
    <location>
        <begin position="90"/>
        <end position="108"/>
    </location>
</feature>
<evidence type="ECO:0000256" key="1">
    <source>
        <dbReference type="ARBA" id="ARBA00004651"/>
    </source>
</evidence>
<dbReference type="Proteomes" id="UP000004506">
    <property type="component" value="Unassembled WGS sequence"/>
</dbReference>
<dbReference type="PANTHER" id="PTHR30269:SF0">
    <property type="entry name" value="MEMBRANE TRANSPORTER PROTEIN YFCA-RELATED"/>
    <property type="match status" value="1"/>
</dbReference>
<dbReference type="EMBL" id="ABJD02000101">
    <property type="protein sequence ID" value="EDU59973.1"/>
    <property type="molecule type" value="Genomic_DNA"/>
</dbReference>
<accession>A0AA87CUT2</accession>
<evidence type="ECO:0000256" key="6">
    <source>
        <dbReference type="ARBA" id="ARBA00022989"/>
    </source>
</evidence>
<reference evidence="10" key="1">
    <citation type="submission" date="2008-04" db="EMBL/GenBank/DDBJ databases">
        <title>Draft genome sequence of Providencia stuartii (ATCC 25827).</title>
        <authorList>
            <person name="Sudarsanam P."/>
            <person name="Ley R."/>
            <person name="Guruge J."/>
            <person name="Turnbaugh P.J."/>
            <person name="Mahowald M."/>
            <person name="Liep D."/>
            <person name="Gordon J."/>
        </authorList>
    </citation>
    <scope>NUCLEOTIDE SEQUENCE [LARGE SCALE GENOMIC DNA]</scope>
    <source>
        <strain evidence="10">ATCC 25827</strain>
    </source>
</reference>
<feature type="transmembrane region" description="Helical" evidence="8">
    <location>
        <begin position="114"/>
        <end position="132"/>
    </location>
</feature>
<keyword evidence="5 8" id="KW-0812">Transmembrane</keyword>
<feature type="transmembrane region" description="Helical" evidence="8">
    <location>
        <begin position="243"/>
        <end position="260"/>
    </location>
</feature>
<organism evidence="9 10">
    <name type="scientific">Providencia stuartii ATCC 25827</name>
    <dbReference type="NCBI Taxonomy" id="471874"/>
    <lineage>
        <taxon>Bacteria</taxon>
        <taxon>Pseudomonadati</taxon>
        <taxon>Pseudomonadota</taxon>
        <taxon>Gammaproteobacteria</taxon>
        <taxon>Enterobacterales</taxon>
        <taxon>Morganellaceae</taxon>
        <taxon>Providencia</taxon>
    </lineage>
</organism>
<comment type="similarity">
    <text evidence="2 8">Belongs to the 4-toluene sulfonate uptake permease (TSUP) (TC 2.A.102) family.</text>
</comment>
<dbReference type="PANTHER" id="PTHR30269">
    <property type="entry name" value="TRANSMEMBRANE PROTEIN YFCA"/>
    <property type="match status" value="1"/>
</dbReference>
<dbReference type="InterPro" id="IPR052017">
    <property type="entry name" value="TSUP"/>
</dbReference>
<dbReference type="AlphaFoldDB" id="A0AA87CUT2"/>
<dbReference type="InterPro" id="IPR002781">
    <property type="entry name" value="TM_pro_TauE-like"/>
</dbReference>
<comment type="subcellular location">
    <subcellularLocation>
        <location evidence="1 8">Cell membrane</location>
        <topology evidence="1 8">Multi-pass membrane protein</topology>
    </subcellularLocation>
</comment>
<keyword evidence="7 8" id="KW-0472">Membrane</keyword>
<name>A0AA87CUT2_PROST</name>
<dbReference type="NCBIfam" id="NF007909">
    <property type="entry name" value="PRK10621.1"/>
    <property type="match status" value="1"/>
</dbReference>
<evidence type="ECO:0000256" key="8">
    <source>
        <dbReference type="RuleBase" id="RU363041"/>
    </source>
</evidence>
<proteinExistence type="inferred from homology"/>
<evidence type="ECO:0000256" key="4">
    <source>
        <dbReference type="ARBA" id="ARBA00022475"/>
    </source>
</evidence>
<feature type="transmembrane region" description="Helical" evidence="8">
    <location>
        <begin position="167"/>
        <end position="186"/>
    </location>
</feature>
<gene>
    <name evidence="9" type="ORF">PROSTU_03168</name>
</gene>
<evidence type="ECO:0000256" key="3">
    <source>
        <dbReference type="ARBA" id="ARBA00022448"/>
    </source>
</evidence>
<evidence type="ECO:0000256" key="7">
    <source>
        <dbReference type="ARBA" id="ARBA00023136"/>
    </source>
</evidence>
<comment type="caution">
    <text evidence="9">The sequence shown here is derived from an EMBL/GenBank/DDBJ whole genome shotgun (WGS) entry which is preliminary data.</text>
</comment>
<evidence type="ECO:0000256" key="2">
    <source>
        <dbReference type="ARBA" id="ARBA00009142"/>
    </source>
</evidence>
<reference evidence="9 10" key="3">
    <citation type="submission" date="2008-05" db="EMBL/GenBank/DDBJ databases">
        <authorList>
            <person name="Fulton L."/>
            <person name="Clifton S."/>
            <person name="Fulton B."/>
            <person name="Xu J."/>
            <person name="Minx P."/>
            <person name="Pepin K.H."/>
            <person name="Johnson M."/>
            <person name="Thiruvilangam P."/>
            <person name="Bhonagiri V."/>
            <person name="Nash W.E."/>
            <person name="Mardis E.R."/>
            <person name="Wilson R.K."/>
        </authorList>
    </citation>
    <scope>NUCLEOTIDE SEQUENCE [LARGE SCALE GENOMIC DNA]</scope>
    <source>
        <strain evidence="9 10">ATCC 25827</strain>
    </source>
</reference>
<keyword evidence="4 8" id="KW-1003">Cell membrane</keyword>
<dbReference type="GO" id="GO:0005886">
    <property type="term" value="C:plasma membrane"/>
    <property type="evidence" value="ECO:0007669"/>
    <property type="project" value="UniProtKB-SubCell"/>
</dbReference>
<keyword evidence="6 8" id="KW-1133">Transmembrane helix</keyword>
<evidence type="ECO:0000256" key="5">
    <source>
        <dbReference type="ARBA" id="ARBA00022692"/>
    </source>
</evidence>